<evidence type="ECO:0000313" key="2">
    <source>
        <dbReference type="Proteomes" id="UP001341840"/>
    </source>
</evidence>
<reference evidence="1 2" key="1">
    <citation type="journal article" date="2023" name="Plants (Basel)">
        <title>Bridging the Gap: Combining Genomics and Transcriptomics Approaches to Understand Stylosanthes scabra, an Orphan Legume from the Brazilian Caatinga.</title>
        <authorList>
            <person name="Ferreira-Neto J.R.C."/>
            <person name="da Silva M.D."/>
            <person name="Binneck E."/>
            <person name="de Melo N.F."/>
            <person name="da Silva R.H."/>
            <person name="de Melo A.L.T.M."/>
            <person name="Pandolfi V."/>
            <person name="Bustamante F.O."/>
            <person name="Brasileiro-Vidal A.C."/>
            <person name="Benko-Iseppon A.M."/>
        </authorList>
    </citation>
    <scope>NUCLEOTIDE SEQUENCE [LARGE SCALE GENOMIC DNA]</scope>
    <source>
        <tissue evidence="1">Leaves</tissue>
    </source>
</reference>
<comment type="caution">
    <text evidence="1">The sequence shown here is derived from an EMBL/GenBank/DDBJ whole genome shotgun (WGS) entry which is preliminary data.</text>
</comment>
<organism evidence="1 2">
    <name type="scientific">Stylosanthes scabra</name>
    <dbReference type="NCBI Taxonomy" id="79078"/>
    <lineage>
        <taxon>Eukaryota</taxon>
        <taxon>Viridiplantae</taxon>
        <taxon>Streptophyta</taxon>
        <taxon>Embryophyta</taxon>
        <taxon>Tracheophyta</taxon>
        <taxon>Spermatophyta</taxon>
        <taxon>Magnoliopsida</taxon>
        <taxon>eudicotyledons</taxon>
        <taxon>Gunneridae</taxon>
        <taxon>Pentapetalae</taxon>
        <taxon>rosids</taxon>
        <taxon>fabids</taxon>
        <taxon>Fabales</taxon>
        <taxon>Fabaceae</taxon>
        <taxon>Papilionoideae</taxon>
        <taxon>50 kb inversion clade</taxon>
        <taxon>dalbergioids sensu lato</taxon>
        <taxon>Dalbergieae</taxon>
        <taxon>Pterocarpus clade</taxon>
        <taxon>Stylosanthes</taxon>
    </lineage>
</organism>
<name>A0ABU6Z8N6_9FABA</name>
<gene>
    <name evidence="1" type="ORF">PIB30_024006</name>
</gene>
<accession>A0ABU6Z8N6</accession>
<keyword evidence="2" id="KW-1185">Reference proteome</keyword>
<evidence type="ECO:0000313" key="1">
    <source>
        <dbReference type="EMBL" id="MED6218126.1"/>
    </source>
</evidence>
<sequence>MRSYFHWIYQRFPRWCPDHRDVVVFPLVARLNEYQQLNRDNHERRMVQIRAELDRLGVHEFACTPYGAPAWDALRPAWKFTEEEQRTWRAVVPIVLVNKHNTQEGG</sequence>
<dbReference type="EMBL" id="JASCZI010271945">
    <property type="protein sequence ID" value="MED6218126.1"/>
    <property type="molecule type" value="Genomic_DNA"/>
</dbReference>
<protein>
    <submittedName>
        <fullName evidence="1">Uncharacterized protein</fullName>
    </submittedName>
</protein>
<proteinExistence type="predicted"/>
<dbReference type="Proteomes" id="UP001341840">
    <property type="component" value="Unassembled WGS sequence"/>
</dbReference>